<dbReference type="Pfam" id="PF00395">
    <property type="entry name" value="SLH"/>
    <property type="match status" value="3"/>
</dbReference>
<sequence>MLKTFLITICFLLTLSLAFPIAAASDLPKAHPFYDEINYLINRDVVRGYPDGTMRPDVGVTRAEAVIMIGRLKGFDSKQRATNFSDVPASHQASGYIAAAATAKLITGYPDGTYRPNNTITRAEMAFILSRLFIVPFRAGVSFTDISPNMPVYEPIQQILAANITIGYPDKTFRPTEKVTRGQFSAFLARGLEAKFKNDATISHSYLRDKTKSYIYNTEYGTERHVYNYVPTRYGLEMGFVWSIYQEDGSLVTDTLEFETHEAYTFGMPYSEAYMELIYPVKVGQSWYTDTEYSAPRVITKTKVTVQTPYQTFTNAVEVTVPANPSFSEKGHVYYMVEGYGEVKSVELDGTIAKELKAVE</sequence>
<dbReference type="PANTHER" id="PTHR43308">
    <property type="entry name" value="OUTER MEMBRANE PROTEIN ALPHA-RELATED"/>
    <property type="match status" value="1"/>
</dbReference>
<dbReference type="InterPro" id="IPR051465">
    <property type="entry name" value="Cell_Envelope_Struct_Comp"/>
</dbReference>
<feature type="domain" description="SLH" evidence="2">
    <location>
        <begin position="144"/>
        <end position="202"/>
    </location>
</feature>
<feature type="domain" description="SLH" evidence="2">
    <location>
        <begin position="20"/>
        <end position="79"/>
    </location>
</feature>
<dbReference type="Proteomes" id="UP000092495">
    <property type="component" value="Chromosome"/>
</dbReference>
<dbReference type="PROSITE" id="PS51272">
    <property type="entry name" value="SLH"/>
    <property type="match status" value="3"/>
</dbReference>
<dbReference type="OrthoDB" id="5845122at2"/>
<keyword evidence="1" id="KW-0732">Signal</keyword>
<dbReference type="KEGG" id="pdg:BCM40_12455"/>
<dbReference type="AlphaFoldDB" id="A0A1C7EJG1"/>
<dbReference type="InterPro" id="IPR001119">
    <property type="entry name" value="SLH_dom"/>
</dbReference>
<dbReference type="PANTHER" id="PTHR43308:SF5">
    <property type="entry name" value="S-LAYER PROTEIN _ PEPTIDOGLYCAN ENDO-BETA-N-ACETYLGLUCOSAMINIDASE"/>
    <property type="match status" value="1"/>
</dbReference>
<feature type="chain" id="PRO_5008885393" description="SLH domain-containing protein" evidence="1">
    <location>
        <begin position="25"/>
        <end position="360"/>
    </location>
</feature>
<dbReference type="STRING" id="414778.BCM40_12455"/>
<gene>
    <name evidence="3" type="ORF">BCM40_12455</name>
</gene>
<organism evidence="3 4">
    <name type="scientific">Planococcus donghaensis</name>
    <dbReference type="NCBI Taxonomy" id="414778"/>
    <lineage>
        <taxon>Bacteria</taxon>
        <taxon>Bacillati</taxon>
        <taxon>Bacillota</taxon>
        <taxon>Bacilli</taxon>
        <taxon>Bacillales</taxon>
        <taxon>Caryophanaceae</taxon>
        <taxon>Planococcus</taxon>
    </lineage>
</organism>
<evidence type="ECO:0000256" key="1">
    <source>
        <dbReference type="SAM" id="SignalP"/>
    </source>
</evidence>
<feature type="domain" description="SLH" evidence="2">
    <location>
        <begin position="80"/>
        <end position="143"/>
    </location>
</feature>
<name>A0A1C7EJG1_9BACL</name>
<dbReference type="EMBL" id="CP016543">
    <property type="protein sequence ID" value="ANU24114.1"/>
    <property type="molecule type" value="Genomic_DNA"/>
</dbReference>
<evidence type="ECO:0000313" key="3">
    <source>
        <dbReference type="EMBL" id="ANU24114.1"/>
    </source>
</evidence>
<evidence type="ECO:0000313" key="4">
    <source>
        <dbReference type="Proteomes" id="UP000092495"/>
    </source>
</evidence>
<proteinExistence type="predicted"/>
<protein>
    <recommendedName>
        <fullName evidence="2">SLH domain-containing protein</fullName>
    </recommendedName>
</protein>
<reference evidence="3" key="1">
    <citation type="submission" date="2016-10" db="EMBL/GenBank/DDBJ databases">
        <authorList>
            <person name="See-Too W.S."/>
        </authorList>
    </citation>
    <scope>NUCLEOTIDE SEQUENCE</scope>
    <source>
        <strain evidence="3">DSM 22276</strain>
    </source>
</reference>
<feature type="signal peptide" evidence="1">
    <location>
        <begin position="1"/>
        <end position="24"/>
    </location>
</feature>
<accession>A0A1C7EJG1</accession>
<keyword evidence="4" id="KW-1185">Reference proteome</keyword>
<evidence type="ECO:0000259" key="2">
    <source>
        <dbReference type="PROSITE" id="PS51272"/>
    </source>
</evidence>